<dbReference type="InterPro" id="IPR025110">
    <property type="entry name" value="AMP-bd_C"/>
</dbReference>
<evidence type="ECO:0000259" key="6">
    <source>
        <dbReference type="Pfam" id="PF00501"/>
    </source>
</evidence>
<dbReference type="Pfam" id="PF00501">
    <property type="entry name" value="AMP-binding"/>
    <property type="match status" value="1"/>
</dbReference>
<dbReference type="AlphaFoldDB" id="A0A0N0BEN0"/>
<protein>
    <submittedName>
        <fullName evidence="8">Putative 4-coumarate--CoA ligase 3</fullName>
    </submittedName>
</protein>
<dbReference type="Gene3D" id="3.40.50.12780">
    <property type="entry name" value="N-terminal domain of ligase-like"/>
    <property type="match status" value="1"/>
</dbReference>
<evidence type="ECO:0000313" key="8">
    <source>
        <dbReference type="EMBL" id="KOX71864.1"/>
    </source>
</evidence>
<keyword evidence="5" id="KW-0175">Coiled coil</keyword>
<dbReference type="PANTHER" id="PTHR24096">
    <property type="entry name" value="LONG-CHAIN-FATTY-ACID--COA LIGASE"/>
    <property type="match status" value="1"/>
</dbReference>
<keyword evidence="4" id="KW-0576">Peroxisome</keyword>
<dbReference type="OrthoDB" id="10253869at2759"/>
<dbReference type="PROSITE" id="PS00455">
    <property type="entry name" value="AMP_BINDING"/>
    <property type="match status" value="1"/>
</dbReference>
<dbReference type="InterPro" id="IPR020845">
    <property type="entry name" value="AMP-binding_CS"/>
</dbReference>
<dbReference type="Gene3D" id="3.30.300.30">
    <property type="match status" value="1"/>
</dbReference>
<dbReference type="GO" id="GO:0005777">
    <property type="term" value="C:peroxisome"/>
    <property type="evidence" value="ECO:0007669"/>
    <property type="project" value="UniProtKB-SubCell"/>
</dbReference>
<dbReference type="InterPro" id="IPR042099">
    <property type="entry name" value="ANL_N_sf"/>
</dbReference>
<proteinExistence type="inferred from homology"/>
<comment type="similarity">
    <text evidence="2">Belongs to the ATP-dependent AMP-binding enzyme family.</text>
</comment>
<dbReference type="PANTHER" id="PTHR24096:SF149">
    <property type="entry name" value="AMP-BINDING DOMAIN-CONTAINING PROTEIN-RELATED"/>
    <property type="match status" value="1"/>
</dbReference>
<evidence type="ECO:0000256" key="5">
    <source>
        <dbReference type="SAM" id="Coils"/>
    </source>
</evidence>
<dbReference type="Pfam" id="PF13193">
    <property type="entry name" value="AMP-binding_C"/>
    <property type="match status" value="1"/>
</dbReference>
<feature type="coiled-coil region" evidence="5">
    <location>
        <begin position="237"/>
        <end position="322"/>
    </location>
</feature>
<gene>
    <name evidence="8" type="ORF">WN51_03009</name>
</gene>
<evidence type="ECO:0000313" key="9">
    <source>
        <dbReference type="Proteomes" id="UP000053105"/>
    </source>
</evidence>
<sequence length="890" mass="100878">MLSLVAYLLRAETPNLFHEKGCLTFEEDFVEQNLVLPFLEATPCLEKLQKHLKEYVRNTKVPKKELTTPMFMNVLNRPKIRLKVPPATPEDLSVMKFARQVPKTKPSMESKLESLRATNRMNALNLLKDANKNAPSCFQRRKDLDKSPVEIKQTVASTLRECARVISVEEKEIKRLKGLAEGGLDPASILKFEEEKRQQQREEELLRIQEKHLLALLTRENAFTAKQSLLNDVKVHAESVRKERQQLYDKLERWRENHNKEMMEIVEKCHEIEQASREAFNAMIDEKKQKAAEVTEESRQLKTQLMKQREEETQRKIKLIQEIKTIQFLRALPFKDFDPTESSGMGLLCEMSLAETGPSLKIEDKVVKGKVVECYSRYTSVGKLLFDTLRNNPNIIGQIDAITEEQETFADIADRTIKCALWLQKHGVGKGDIVVISSHNHMDTIIPYIAALYLGAIVNSWDYGMNTQLARHFITLTKPKMIFANEKSMAIVLEAAKIEIYHPKTITFGHYPGTTPFSETLSGHSKSAVESFQCVEIDDPENTCLILFSSGTTGLPKGVQIPHRSIINNLQLNEGLALNSHVSMWFSSLYWVSGSLLSLKSISSCAKRIVAPEFDEKCACEIIEKFKVTWVMLSTSMSNRFVRYHRLHDYDLSSLNVLFTGGATLKQDSQDLLKKHLPNTTVLQAYGMTEIGGVITTQLPDTTSGSCGVVTTNCEVKIIDTETGETLGPNQNGELCTKSWTLMTGYFKNPEATKNTIDKDGWLHTGDLAYYNEKEEFFIVDRLKEIIKYRGYQIPPTEIETLLQSHPAVLEVAVIGIPHPTDDEHPVAFVSKMPNKEVSAEELIKMVASNMIDQYKLRGGVKFLPSLPHTHSGKISRKELKAIAKTLVIY</sequence>
<dbReference type="EMBL" id="KQ435828">
    <property type="protein sequence ID" value="KOX71864.1"/>
    <property type="molecule type" value="Genomic_DNA"/>
</dbReference>
<comment type="subcellular location">
    <subcellularLocation>
        <location evidence="1">Peroxisome</location>
    </subcellularLocation>
</comment>
<evidence type="ECO:0000256" key="4">
    <source>
        <dbReference type="ARBA" id="ARBA00023140"/>
    </source>
</evidence>
<dbReference type="SUPFAM" id="SSF56801">
    <property type="entry name" value="Acetyl-CoA synthetase-like"/>
    <property type="match status" value="1"/>
</dbReference>
<name>A0A0N0BEN0_9HYME</name>
<accession>A0A0N0BEN0</accession>
<evidence type="ECO:0000256" key="1">
    <source>
        <dbReference type="ARBA" id="ARBA00004275"/>
    </source>
</evidence>
<evidence type="ECO:0000259" key="7">
    <source>
        <dbReference type="Pfam" id="PF13193"/>
    </source>
</evidence>
<keyword evidence="3 8" id="KW-0436">Ligase</keyword>
<organism evidence="8 9">
    <name type="scientific">Melipona quadrifasciata</name>
    <dbReference type="NCBI Taxonomy" id="166423"/>
    <lineage>
        <taxon>Eukaryota</taxon>
        <taxon>Metazoa</taxon>
        <taxon>Ecdysozoa</taxon>
        <taxon>Arthropoda</taxon>
        <taxon>Hexapoda</taxon>
        <taxon>Insecta</taxon>
        <taxon>Pterygota</taxon>
        <taxon>Neoptera</taxon>
        <taxon>Endopterygota</taxon>
        <taxon>Hymenoptera</taxon>
        <taxon>Apocrita</taxon>
        <taxon>Aculeata</taxon>
        <taxon>Apoidea</taxon>
        <taxon>Anthophila</taxon>
        <taxon>Apidae</taxon>
        <taxon>Melipona</taxon>
    </lineage>
</organism>
<dbReference type="InterPro" id="IPR000873">
    <property type="entry name" value="AMP-dep_synth/lig_dom"/>
</dbReference>
<dbReference type="InterPro" id="IPR045851">
    <property type="entry name" value="AMP-bd_C_sf"/>
</dbReference>
<dbReference type="GO" id="GO:0016405">
    <property type="term" value="F:CoA-ligase activity"/>
    <property type="evidence" value="ECO:0007669"/>
    <property type="project" value="TreeGrafter"/>
</dbReference>
<reference evidence="8 9" key="1">
    <citation type="submission" date="2015-07" db="EMBL/GenBank/DDBJ databases">
        <title>The genome of Melipona quadrifasciata.</title>
        <authorList>
            <person name="Pan H."/>
            <person name="Kapheim K."/>
        </authorList>
    </citation>
    <scope>NUCLEOTIDE SEQUENCE [LARGE SCALE GENOMIC DNA]</scope>
    <source>
        <strain evidence="8">0111107301</strain>
        <tissue evidence="8">Whole body</tissue>
    </source>
</reference>
<keyword evidence="9" id="KW-1185">Reference proteome</keyword>
<feature type="domain" description="AMP-dependent synthetase/ligase" evidence="6">
    <location>
        <begin position="404"/>
        <end position="747"/>
    </location>
</feature>
<feature type="domain" description="AMP-binding enzyme C-terminal" evidence="7">
    <location>
        <begin position="798"/>
        <end position="874"/>
    </location>
</feature>
<dbReference type="Proteomes" id="UP000053105">
    <property type="component" value="Unassembled WGS sequence"/>
</dbReference>
<dbReference type="STRING" id="166423.A0A0N0BEN0"/>
<evidence type="ECO:0000256" key="3">
    <source>
        <dbReference type="ARBA" id="ARBA00022598"/>
    </source>
</evidence>
<evidence type="ECO:0000256" key="2">
    <source>
        <dbReference type="ARBA" id="ARBA00006432"/>
    </source>
</evidence>